<protein>
    <submittedName>
        <fullName evidence="2">Uncharacterized protein</fullName>
    </submittedName>
</protein>
<dbReference type="Proteomes" id="UP000807353">
    <property type="component" value="Unassembled WGS sequence"/>
</dbReference>
<keyword evidence="3" id="KW-1185">Reference proteome</keyword>
<feature type="compositionally biased region" description="Polar residues" evidence="1">
    <location>
        <begin position="140"/>
        <end position="158"/>
    </location>
</feature>
<sequence length="480" mass="51035">MTPFKPEKDALTTMPPPPDPSPAPDTILGAEINGLSTCLKAAAIKTGQIYGFYADTRKLGIEKHAPNPPRSLTASLGREVEKYDQLCDSVEAHLVRAQPPNLPFKQLRGLAPGFQLRAISVLQRDIHREERRLQEVENASIATRTRSKSTSLSPTSARTALPPTSDADISQVGTAHPTPANSPPAPNSIVGPGRRPSAISISSLHRPAFPLKLDLSSTALRITPEEASLFSTGLASPVTLAPKSARPVGPDEFPPELMAAFASSNGVLNPTVDIDLTVSDTDQDNVKMHVDGNVGNSADKPIELDLDSMDISMTDLFGDAPDSNSADVTSTDGLFSPVVGDTNMINDSAVKQEDPADRDFLVTLSPPNNDEDIFATLAVQAGPTPHLPEKTIQPLPSVPSPGALLATFSSSQLQDINSSANNSNISGGETQFDLLDLSNLGHGLFENESEHTLGFPMDMEDFLNMGRVSEEKEGSKQDSA</sequence>
<reference evidence="2" key="1">
    <citation type="submission" date="2020-11" db="EMBL/GenBank/DDBJ databases">
        <authorList>
            <consortium name="DOE Joint Genome Institute"/>
            <person name="Ahrendt S."/>
            <person name="Riley R."/>
            <person name="Andreopoulos W."/>
            <person name="Labutti K."/>
            <person name="Pangilinan J."/>
            <person name="Ruiz-Duenas F.J."/>
            <person name="Barrasa J.M."/>
            <person name="Sanchez-Garcia M."/>
            <person name="Camarero S."/>
            <person name="Miyauchi S."/>
            <person name="Serrano A."/>
            <person name="Linde D."/>
            <person name="Babiker R."/>
            <person name="Drula E."/>
            <person name="Ayuso-Fernandez I."/>
            <person name="Pacheco R."/>
            <person name="Padilla G."/>
            <person name="Ferreira P."/>
            <person name="Barriuso J."/>
            <person name="Kellner H."/>
            <person name="Castanera R."/>
            <person name="Alfaro M."/>
            <person name="Ramirez L."/>
            <person name="Pisabarro A.G."/>
            <person name="Kuo A."/>
            <person name="Tritt A."/>
            <person name="Lipzen A."/>
            <person name="He G."/>
            <person name="Yan M."/>
            <person name="Ng V."/>
            <person name="Cullen D."/>
            <person name="Martin F."/>
            <person name="Rosso M.-N."/>
            <person name="Henrissat B."/>
            <person name="Hibbett D."/>
            <person name="Martinez A.T."/>
            <person name="Grigoriev I.V."/>
        </authorList>
    </citation>
    <scope>NUCLEOTIDE SEQUENCE</scope>
    <source>
        <strain evidence="2">CBS 247.69</strain>
    </source>
</reference>
<organism evidence="2 3">
    <name type="scientific">Collybia nuda</name>
    <dbReference type="NCBI Taxonomy" id="64659"/>
    <lineage>
        <taxon>Eukaryota</taxon>
        <taxon>Fungi</taxon>
        <taxon>Dikarya</taxon>
        <taxon>Basidiomycota</taxon>
        <taxon>Agaricomycotina</taxon>
        <taxon>Agaricomycetes</taxon>
        <taxon>Agaricomycetidae</taxon>
        <taxon>Agaricales</taxon>
        <taxon>Tricholomatineae</taxon>
        <taxon>Clitocybaceae</taxon>
        <taxon>Collybia</taxon>
    </lineage>
</organism>
<feature type="region of interest" description="Disordered" evidence="1">
    <location>
        <begin position="137"/>
        <end position="197"/>
    </location>
</feature>
<feature type="region of interest" description="Disordered" evidence="1">
    <location>
        <begin position="1"/>
        <end position="28"/>
    </location>
</feature>
<evidence type="ECO:0000313" key="2">
    <source>
        <dbReference type="EMBL" id="KAF9456803.1"/>
    </source>
</evidence>
<name>A0A9P6CD99_9AGAR</name>
<accession>A0A9P6CD99</accession>
<dbReference type="EMBL" id="MU150402">
    <property type="protein sequence ID" value="KAF9456803.1"/>
    <property type="molecule type" value="Genomic_DNA"/>
</dbReference>
<gene>
    <name evidence="2" type="ORF">BDZ94DRAFT_315042</name>
</gene>
<feature type="compositionally biased region" description="Basic and acidic residues" evidence="1">
    <location>
        <begin position="1"/>
        <end position="10"/>
    </location>
</feature>
<feature type="compositionally biased region" description="Pro residues" evidence="1">
    <location>
        <begin position="14"/>
        <end position="23"/>
    </location>
</feature>
<comment type="caution">
    <text evidence="2">The sequence shown here is derived from an EMBL/GenBank/DDBJ whole genome shotgun (WGS) entry which is preliminary data.</text>
</comment>
<dbReference type="AlphaFoldDB" id="A0A9P6CD99"/>
<evidence type="ECO:0000313" key="3">
    <source>
        <dbReference type="Proteomes" id="UP000807353"/>
    </source>
</evidence>
<dbReference type="OrthoDB" id="3365514at2759"/>
<proteinExistence type="predicted"/>
<evidence type="ECO:0000256" key="1">
    <source>
        <dbReference type="SAM" id="MobiDB-lite"/>
    </source>
</evidence>